<gene>
    <name evidence="3" type="ORF">CURHAP_LOCUS22983</name>
</gene>
<evidence type="ECO:0000313" key="3">
    <source>
        <dbReference type="EMBL" id="CAB4274463.1"/>
    </source>
</evidence>
<evidence type="ECO:0008006" key="5">
    <source>
        <dbReference type="Google" id="ProtNLM"/>
    </source>
</evidence>
<evidence type="ECO:0000256" key="1">
    <source>
        <dbReference type="SAM" id="MobiDB-lite"/>
    </source>
</evidence>
<evidence type="ECO:0000313" key="4">
    <source>
        <dbReference type="Proteomes" id="UP000507222"/>
    </source>
</evidence>
<accession>A0A6J5UE62</accession>
<reference evidence="3 4" key="1">
    <citation type="submission" date="2020-05" db="EMBL/GenBank/DDBJ databases">
        <authorList>
            <person name="Campoy J."/>
            <person name="Schneeberger K."/>
            <person name="Spophaly S."/>
        </authorList>
    </citation>
    <scope>NUCLEOTIDE SEQUENCE [LARGE SCALE GENOMIC DNA]</scope>
    <source>
        <strain evidence="3">PruArmRojPasFocal</strain>
    </source>
</reference>
<keyword evidence="2" id="KW-1133">Transmembrane helix</keyword>
<feature type="compositionally biased region" description="Low complexity" evidence="1">
    <location>
        <begin position="234"/>
        <end position="249"/>
    </location>
</feature>
<proteinExistence type="predicted"/>
<name>A0A6J5UE62_PRUAR</name>
<keyword evidence="2" id="KW-0812">Transmembrane</keyword>
<dbReference type="Proteomes" id="UP000507222">
    <property type="component" value="Unassembled WGS sequence"/>
</dbReference>
<protein>
    <recommendedName>
        <fullName evidence="5">Ferric reductase NAD binding domain-containing protein</fullName>
    </recommendedName>
</protein>
<organism evidence="3 4">
    <name type="scientific">Prunus armeniaca</name>
    <name type="common">Apricot</name>
    <name type="synonym">Armeniaca vulgaris</name>
    <dbReference type="NCBI Taxonomy" id="36596"/>
    <lineage>
        <taxon>Eukaryota</taxon>
        <taxon>Viridiplantae</taxon>
        <taxon>Streptophyta</taxon>
        <taxon>Embryophyta</taxon>
        <taxon>Tracheophyta</taxon>
        <taxon>Spermatophyta</taxon>
        <taxon>Magnoliopsida</taxon>
        <taxon>eudicotyledons</taxon>
        <taxon>Gunneridae</taxon>
        <taxon>Pentapetalae</taxon>
        <taxon>rosids</taxon>
        <taxon>fabids</taxon>
        <taxon>Rosales</taxon>
        <taxon>Rosaceae</taxon>
        <taxon>Amygdaloideae</taxon>
        <taxon>Amygdaleae</taxon>
        <taxon>Prunus</taxon>
    </lineage>
</organism>
<sequence>MQLIYVVKKSQDICPLNSISALIFGQPAEKCLLKVKVFVTQEEQSDATVRELVNEFSQVQTVNFGTKFLNFSISELENSLWMATIAGISSILFLIFLIMFNPIFVPSQKNPTKEKTPSWVADLLIISSFILALICSIFVALVIRWRRLKKQIPPTLQKQSKALEKGSTQASDALEEHEIHFGGKPNFEADIFAKFPDETGGSDIEVLVYGPETMKESVGHQFARKNVELRSRNPISASTPSISHSSLTPETIIKSEDNNS</sequence>
<keyword evidence="2" id="KW-0472">Membrane</keyword>
<evidence type="ECO:0000256" key="2">
    <source>
        <dbReference type="SAM" id="Phobius"/>
    </source>
</evidence>
<feature type="region of interest" description="Disordered" evidence="1">
    <location>
        <begin position="229"/>
        <end position="260"/>
    </location>
</feature>
<feature type="transmembrane region" description="Helical" evidence="2">
    <location>
        <begin position="123"/>
        <end position="143"/>
    </location>
</feature>
<dbReference type="AlphaFoldDB" id="A0A6J5UE62"/>
<dbReference type="EMBL" id="CAEKDK010000003">
    <property type="protein sequence ID" value="CAB4274463.1"/>
    <property type="molecule type" value="Genomic_DNA"/>
</dbReference>
<feature type="transmembrane region" description="Helical" evidence="2">
    <location>
        <begin position="80"/>
        <end position="103"/>
    </location>
</feature>